<protein>
    <submittedName>
        <fullName evidence="1">Uncharacterized protein</fullName>
    </submittedName>
</protein>
<evidence type="ECO:0000313" key="1">
    <source>
        <dbReference type="EMBL" id="QJA87198.1"/>
    </source>
</evidence>
<gene>
    <name evidence="1" type="ORF">MM415B03038_0015</name>
</gene>
<name>A0A6M3L1D8_9ZZZZ</name>
<accession>A0A6M3L1D8</accession>
<organism evidence="1">
    <name type="scientific">viral metagenome</name>
    <dbReference type="NCBI Taxonomy" id="1070528"/>
    <lineage>
        <taxon>unclassified sequences</taxon>
        <taxon>metagenomes</taxon>
        <taxon>organismal metagenomes</taxon>
    </lineage>
</organism>
<sequence>MPPVNNIKVIFDIESISKIDCTNAECRFWCDNWNCNLKTIHIGDNRVCIDFSPRPTERRRRTVND</sequence>
<dbReference type="EMBL" id="MT142687">
    <property type="protein sequence ID" value="QJA87198.1"/>
    <property type="molecule type" value="Genomic_DNA"/>
</dbReference>
<proteinExistence type="predicted"/>
<dbReference type="AlphaFoldDB" id="A0A6M3L1D8"/>
<reference evidence="1" key="1">
    <citation type="submission" date="2020-03" db="EMBL/GenBank/DDBJ databases">
        <title>The deep terrestrial virosphere.</title>
        <authorList>
            <person name="Holmfeldt K."/>
            <person name="Nilsson E."/>
            <person name="Simone D."/>
            <person name="Lopez-Fernandez M."/>
            <person name="Wu X."/>
            <person name="de Brujin I."/>
            <person name="Lundin D."/>
            <person name="Andersson A."/>
            <person name="Bertilsson S."/>
            <person name="Dopson M."/>
        </authorList>
    </citation>
    <scope>NUCLEOTIDE SEQUENCE</scope>
    <source>
        <strain evidence="1">MM415B03038</strain>
    </source>
</reference>